<reference evidence="3" key="2">
    <citation type="journal article" date="2014" name="Nat. Commun.">
        <title>The cavefish genome reveals candidate genes for eye loss.</title>
        <authorList>
            <person name="McGaugh S.E."/>
            <person name="Gross J.B."/>
            <person name="Aken B."/>
            <person name="Blin M."/>
            <person name="Borowsky R."/>
            <person name="Chalopin D."/>
            <person name="Hinaux H."/>
            <person name="Jeffery W.R."/>
            <person name="Keene A."/>
            <person name="Ma L."/>
            <person name="Minx P."/>
            <person name="Murphy D."/>
            <person name="O'Quin K.E."/>
            <person name="Retaux S."/>
            <person name="Rohner N."/>
            <person name="Searle S.M."/>
            <person name="Stahl B.A."/>
            <person name="Tabin C."/>
            <person name="Volff J.N."/>
            <person name="Yoshizawa M."/>
            <person name="Warren W.C."/>
        </authorList>
    </citation>
    <scope>NUCLEOTIDE SEQUENCE [LARGE SCALE GENOMIC DNA]</scope>
    <source>
        <strain evidence="3">female</strain>
    </source>
</reference>
<dbReference type="SUPFAM" id="SSF56349">
    <property type="entry name" value="DNA breaking-rejoining enzymes"/>
    <property type="match status" value="1"/>
</dbReference>
<evidence type="ECO:0000256" key="1">
    <source>
        <dbReference type="SAM" id="MobiDB-lite"/>
    </source>
</evidence>
<reference evidence="2" key="3">
    <citation type="submission" date="2025-08" db="UniProtKB">
        <authorList>
            <consortium name="Ensembl"/>
        </authorList>
    </citation>
    <scope>IDENTIFICATION</scope>
</reference>
<proteinExistence type="predicted"/>
<dbReference type="Ensembl" id="ENSAMXT00000051894.1">
    <property type="protein sequence ID" value="ENSAMXP00000053605.1"/>
    <property type="gene ID" value="ENSAMXG00000042439.1"/>
</dbReference>
<dbReference type="GO" id="GO:0003677">
    <property type="term" value="F:DNA binding"/>
    <property type="evidence" value="ECO:0007669"/>
    <property type="project" value="InterPro"/>
</dbReference>
<keyword evidence="3" id="KW-1185">Reference proteome</keyword>
<sequence length="745" mass="83879">MASSAASSSSAAASAEPASNRTFLLCPMCKKTHWSLPVHLRRSCMKNSSEADILAVVESAKRAANNLLRTGRVWEYSLITRIVQSPDPVDRMIEELQSRGMAVVGIPTEDPAPVAPAVPAVPAVAQLPVEAPSESSSESSGELYQCPDPTTQGTSLREKMSSLGLYKKHSLDHILLAKFAKFLQSDLSNENFKQEVENVARFLYYMDPQEASLQFVRQHEKTREYFLKLSEAGLCKQTVQNYIKSVKRFLNFHAGSTDLCFTDRELHQDCTNYLRFLGNIQKSSSKQVSKETTRKRFDTFQEGVLSTAEITAVLAAAKKVFLAVIGKLHEGGHQLTLTEMQLVLYYLEAIVILEQGQRPGVVEHMTVTEWISRRRDDIRPAFVAVAVKEHKTAATQVATFVLSQEQEMWFDIYFTEVRPVMLGRKRKRVDDDDESDERFFISSTGRHIHNASNDLERLHKKYQVPKVTSQMVRRAYETATKDMPDADKAKVAGYLTHSTATAEKHYRMREISSAIDACLILRRLRGDSDSDQSDHTPAGSAAYLTDQAAYDKLLRSYPVTLDGVPPKRSKRVSLAGQNERYCYDRWRSEQLELWVQHVLEHFARRLPSESRVKAWIEKQGWSSNIPDAASIVQQWKPSGGIDDAMDSAELQKFCRTQRWKGLAVADVEGKGRGVVVTRPFALGEVVCDYHSKVVSRQEGLATHAATAEQESGYMFFFNSGQVARCIDAHEEECPCHPGMCRYLQE</sequence>
<feature type="region of interest" description="Disordered" evidence="1">
    <location>
        <begin position="128"/>
        <end position="154"/>
    </location>
</feature>
<dbReference type="PANTHER" id="PTHR47306">
    <property type="entry name" value="SI:CH211-178J18.4-RELATED"/>
    <property type="match status" value="1"/>
</dbReference>
<dbReference type="Proteomes" id="UP000018467">
    <property type="component" value="Unassembled WGS sequence"/>
</dbReference>
<dbReference type="GeneTree" id="ENSGT01120000272075"/>
<reference evidence="3" key="1">
    <citation type="submission" date="2013-03" db="EMBL/GenBank/DDBJ databases">
        <authorList>
            <person name="Jeffery W."/>
            <person name="Warren W."/>
            <person name="Wilson R.K."/>
        </authorList>
    </citation>
    <scope>NUCLEOTIDE SEQUENCE</scope>
    <source>
        <strain evidence="3">female</strain>
    </source>
</reference>
<dbReference type="Gene3D" id="2.170.270.10">
    <property type="entry name" value="SET domain"/>
    <property type="match status" value="1"/>
</dbReference>
<organism evidence="2 3">
    <name type="scientific">Astyanax mexicanus</name>
    <name type="common">Blind cave fish</name>
    <name type="synonym">Astyanax fasciatus mexicanus</name>
    <dbReference type="NCBI Taxonomy" id="7994"/>
    <lineage>
        <taxon>Eukaryota</taxon>
        <taxon>Metazoa</taxon>
        <taxon>Chordata</taxon>
        <taxon>Craniata</taxon>
        <taxon>Vertebrata</taxon>
        <taxon>Euteleostomi</taxon>
        <taxon>Actinopterygii</taxon>
        <taxon>Neopterygii</taxon>
        <taxon>Teleostei</taxon>
        <taxon>Ostariophysi</taxon>
        <taxon>Characiformes</taxon>
        <taxon>Characoidei</taxon>
        <taxon>Acestrorhamphidae</taxon>
        <taxon>Acestrorhamphinae</taxon>
        <taxon>Astyanax</taxon>
    </lineage>
</organism>
<reference evidence="2" key="4">
    <citation type="submission" date="2025-09" db="UniProtKB">
        <authorList>
            <consortium name="Ensembl"/>
        </authorList>
    </citation>
    <scope>IDENTIFICATION</scope>
</reference>
<dbReference type="AlphaFoldDB" id="A0A3B1KHW7"/>
<dbReference type="InParanoid" id="A0A3B1KHW7"/>
<dbReference type="PANTHER" id="PTHR47306:SF2">
    <property type="entry name" value="CORE-BINDING (CB) DOMAIN-CONTAINING PROTEIN"/>
    <property type="match status" value="1"/>
</dbReference>
<evidence type="ECO:0000313" key="2">
    <source>
        <dbReference type="Ensembl" id="ENSAMXP00000053605.1"/>
    </source>
</evidence>
<dbReference type="STRING" id="7994.ENSAMXP00000053605"/>
<feature type="compositionally biased region" description="Low complexity" evidence="1">
    <location>
        <begin position="128"/>
        <end position="140"/>
    </location>
</feature>
<dbReference type="InterPro" id="IPR046341">
    <property type="entry name" value="SET_dom_sf"/>
</dbReference>
<dbReference type="Bgee" id="ENSAMXG00000042439">
    <property type="expression patterns" value="Expressed in testis and 7 other cell types or tissues"/>
</dbReference>
<dbReference type="SUPFAM" id="SSF82199">
    <property type="entry name" value="SET domain"/>
    <property type="match status" value="1"/>
</dbReference>
<name>A0A3B1KHW7_ASTMX</name>
<accession>A0A3B1KHW7</accession>
<evidence type="ECO:0000313" key="3">
    <source>
        <dbReference type="Proteomes" id="UP000018467"/>
    </source>
</evidence>
<protein>
    <submittedName>
        <fullName evidence="2">Uncharacterized LOC111194580</fullName>
    </submittedName>
</protein>
<dbReference type="InterPro" id="IPR011010">
    <property type="entry name" value="DNA_brk_join_enz"/>
</dbReference>